<dbReference type="EMBL" id="CP014796">
    <property type="protein sequence ID" value="APX23826.1"/>
    <property type="molecule type" value="Genomic_DNA"/>
</dbReference>
<dbReference type="InterPro" id="IPR023210">
    <property type="entry name" value="NADP_OxRdtase_dom"/>
</dbReference>
<dbReference type="AlphaFoldDB" id="A0A1U7D6W8"/>
<keyword evidence="4" id="KW-1185">Reference proteome</keyword>
<name>A0A1U7D6W8_9RHOB</name>
<organism evidence="3 4">
    <name type="scientific">Salipiger profundus</name>
    <dbReference type="NCBI Taxonomy" id="1229727"/>
    <lineage>
        <taxon>Bacteria</taxon>
        <taxon>Pseudomonadati</taxon>
        <taxon>Pseudomonadota</taxon>
        <taxon>Alphaproteobacteria</taxon>
        <taxon>Rhodobacterales</taxon>
        <taxon>Roseobacteraceae</taxon>
        <taxon>Salipiger</taxon>
    </lineage>
</organism>
<evidence type="ECO:0000256" key="1">
    <source>
        <dbReference type="ARBA" id="ARBA00023002"/>
    </source>
</evidence>
<evidence type="ECO:0000313" key="3">
    <source>
        <dbReference type="EMBL" id="APX23826.1"/>
    </source>
</evidence>
<reference evidence="3 4" key="1">
    <citation type="submission" date="2016-03" db="EMBL/GenBank/DDBJ databases">
        <title>Deep-sea bacteria in the southern Pacific.</title>
        <authorList>
            <person name="Tang K."/>
        </authorList>
    </citation>
    <scope>NUCLEOTIDE SEQUENCE [LARGE SCALE GENOMIC DNA]</scope>
    <source>
        <strain evidence="3 4">JLT2016</strain>
    </source>
</reference>
<evidence type="ECO:0000313" key="4">
    <source>
        <dbReference type="Proteomes" id="UP000186559"/>
    </source>
</evidence>
<protein>
    <submittedName>
        <fullName evidence="3">Aldo/keto reductase family protein</fullName>
    </submittedName>
</protein>
<dbReference type="PANTHER" id="PTHR43364:SF4">
    <property type="entry name" value="NAD(P)-LINKED OXIDOREDUCTASE SUPERFAMILY PROTEIN"/>
    <property type="match status" value="1"/>
</dbReference>
<dbReference type="Pfam" id="PF00248">
    <property type="entry name" value="Aldo_ket_red"/>
    <property type="match status" value="1"/>
</dbReference>
<feature type="domain" description="NADP-dependent oxidoreductase" evidence="2">
    <location>
        <begin position="2"/>
        <end position="218"/>
    </location>
</feature>
<proteinExistence type="predicted"/>
<dbReference type="GO" id="GO:0016491">
    <property type="term" value="F:oxidoreductase activity"/>
    <property type="evidence" value="ECO:0007669"/>
    <property type="project" value="UniProtKB-KW"/>
</dbReference>
<accession>A0A1U7D6W8</accession>
<dbReference type="STRING" id="1229727.Ga0080559_TMP3030"/>
<dbReference type="Gene3D" id="3.20.20.100">
    <property type="entry name" value="NADP-dependent oxidoreductase domain"/>
    <property type="match status" value="1"/>
</dbReference>
<evidence type="ECO:0000259" key="2">
    <source>
        <dbReference type="Pfam" id="PF00248"/>
    </source>
</evidence>
<dbReference type="SUPFAM" id="SSF51430">
    <property type="entry name" value="NAD(P)-linked oxidoreductase"/>
    <property type="match status" value="1"/>
</dbReference>
<dbReference type="InterPro" id="IPR020471">
    <property type="entry name" value="AKR"/>
</dbReference>
<dbReference type="InterPro" id="IPR050523">
    <property type="entry name" value="AKR_Detox_Biosynth"/>
</dbReference>
<gene>
    <name evidence="3" type="ORF">Ga0080559_TMP3030</name>
</gene>
<sequence length="265" mass="28903">MHNALNESLERLQVETIDLYQLHAADMLTSIEETVHFLADAIRAGKIHNYGLSNVTGWQLQLFVSTAERLGLPKPVSLQPQYNLLSREIEYEILPAARHNGLDLVPWSPLAGGVLTGKYKRGGTAPEGTRAGDGSPLYEWSTAEFLHGPRAWDIVETVCEIASDHDATPAQVALKWLADRPGVAAPIVGARDVEQLEANLGAVDLTLDEAATDRLERLGRPIPRSTYPYGDFGVAQRERFLDKGAQVVFEVVKDGSDAPLDGALT</sequence>
<dbReference type="Proteomes" id="UP000186559">
    <property type="component" value="Chromosome"/>
</dbReference>
<keyword evidence="1" id="KW-0560">Oxidoreductase</keyword>
<dbReference type="InterPro" id="IPR036812">
    <property type="entry name" value="NAD(P)_OxRdtase_dom_sf"/>
</dbReference>
<dbReference type="KEGG" id="tpro:Ga0080559_TMP3030"/>
<dbReference type="PANTHER" id="PTHR43364">
    <property type="entry name" value="NADH-SPECIFIC METHYLGLYOXAL REDUCTASE-RELATED"/>
    <property type="match status" value="1"/>
</dbReference>
<dbReference type="PRINTS" id="PR00069">
    <property type="entry name" value="ALDKETRDTASE"/>
</dbReference>